<dbReference type="GO" id="GO:0004803">
    <property type="term" value="F:transposase activity"/>
    <property type="evidence" value="ECO:0007669"/>
    <property type="project" value="InterPro"/>
</dbReference>
<protein>
    <recommendedName>
        <fullName evidence="1">Transposase IS116/IS110/IS902 C-terminal domain-containing protein</fullName>
    </recommendedName>
</protein>
<feature type="domain" description="Transposase IS116/IS110/IS902 C-terminal" evidence="1">
    <location>
        <begin position="55"/>
        <end position="110"/>
    </location>
</feature>
<dbReference type="InterPro" id="IPR003346">
    <property type="entry name" value="Transposase_20"/>
</dbReference>
<dbReference type="Proteomes" id="UP000245711">
    <property type="component" value="Plasmid pRB98"/>
</dbReference>
<proteinExistence type="predicted"/>
<dbReference type="GO" id="GO:0003677">
    <property type="term" value="F:DNA binding"/>
    <property type="evidence" value="ECO:0007669"/>
    <property type="project" value="InterPro"/>
</dbReference>
<dbReference type="GO" id="GO:0006313">
    <property type="term" value="P:DNA transposition"/>
    <property type="evidence" value="ECO:0007669"/>
    <property type="project" value="InterPro"/>
</dbReference>
<organism evidence="2 3">
    <name type="scientific">Rhodococcus oxybenzonivorans</name>
    <dbReference type="NCBI Taxonomy" id="1990687"/>
    <lineage>
        <taxon>Bacteria</taxon>
        <taxon>Bacillati</taxon>
        <taxon>Actinomycetota</taxon>
        <taxon>Actinomycetes</taxon>
        <taxon>Mycobacteriales</taxon>
        <taxon>Nocardiaceae</taxon>
        <taxon>Rhodococcus</taxon>
    </lineage>
</organism>
<dbReference type="KEGG" id="roz:CBI38_33070"/>
<dbReference type="AlphaFoldDB" id="A0A2S2C5W5"/>
<dbReference type="RefSeq" id="WP_109335755.1">
    <property type="nucleotide sequence ID" value="NZ_CP021355.1"/>
</dbReference>
<dbReference type="EMBL" id="CP021355">
    <property type="protein sequence ID" value="AWK76291.1"/>
    <property type="molecule type" value="Genomic_DNA"/>
</dbReference>
<dbReference type="Pfam" id="PF02371">
    <property type="entry name" value="Transposase_20"/>
    <property type="match status" value="1"/>
</dbReference>
<dbReference type="OrthoDB" id="3188901at2"/>
<sequence length="113" mass="11697">MALEVVAAADQQSIALPGDTVSAQVVARLAKGVPAHTELTDLDDAETRFCDDQSAEIIMSMPGFGPKLGAEFLAATGGDINAFTSVGQLAGFADLAPQPRDSGRVNGKLRRPT</sequence>
<keyword evidence="2" id="KW-0614">Plasmid</keyword>
<evidence type="ECO:0000259" key="1">
    <source>
        <dbReference type="Pfam" id="PF02371"/>
    </source>
</evidence>
<gene>
    <name evidence="2" type="ORF">CBI38_33070</name>
</gene>
<reference evidence="2 3" key="1">
    <citation type="submission" date="2017-05" db="EMBL/GenBank/DDBJ databases">
        <title>Isolation of Rhodococcus sp. S2-17 biodegrading of BP-3.</title>
        <authorList>
            <person name="Lee Y."/>
            <person name="Kim K.H."/>
            <person name="Chun B.H."/>
            <person name="Jung H.S."/>
            <person name="Jeon C.O."/>
        </authorList>
    </citation>
    <scope>NUCLEOTIDE SEQUENCE [LARGE SCALE GENOMIC DNA]</scope>
    <source>
        <strain evidence="2 3">S2-17</strain>
        <plasmid evidence="3">prb98</plasmid>
    </source>
</reference>
<keyword evidence="3" id="KW-1185">Reference proteome</keyword>
<evidence type="ECO:0000313" key="2">
    <source>
        <dbReference type="EMBL" id="AWK76291.1"/>
    </source>
</evidence>
<geneLocation type="plasmid" evidence="3">
    <name>prb98</name>
</geneLocation>
<accession>A0A2S2C5W5</accession>
<evidence type="ECO:0000313" key="3">
    <source>
        <dbReference type="Proteomes" id="UP000245711"/>
    </source>
</evidence>
<name>A0A2S2C5W5_9NOCA</name>